<dbReference type="InterPro" id="IPR017871">
    <property type="entry name" value="ABC_transporter-like_CS"/>
</dbReference>
<dbReference type="PANTHER" id="PTHR19211">
    <property type="entry name" value="ATP-BINDING TRANSPORT PROTEIN-RELATED"/>
    <property type="match status" value="1"/>
</dbReference>
<evidence type="ECO:0000313" key="7">
    <source>
        <dbReference type="Proteomes" id="UP000034846"/>
    </source>
</evidence>
<dbReference type="InterPro" id="IPR003439">
    <property type="entry name" value="ABC_transporter-like_ATP-bd"/>
</dbReference>
<evidence type="ECO:0000256" key="3">
    <source>
        <dbReference type="ARBA" id="ARBA00022840"/>
    </source>
</evidence>
<organism evidence="6 7">
    <name type="scientific">Candidatus Uhrbacteria bacterium GW2011_GWD2_52_7</name>
    <dbReference type="NCBI Taxonomy" id="1618989"/>
    <lineage>
        <taxon>Bacteria</taxon>
        <taxon>Candidatus Uhriibacteriota</taxon>
    </lineage>
</organism>
<dbReference type="InterPro" id="IPR003593">
    <property type="entry name" value="AAA+_ATPase"/>
</dbReference>
<dbReference type="InterPro" id="IPR050611">
    <property type="entry name" value="ABCF"/>
</dbReference>
<keyword evidence="3 6" id="KW-0067">ATP-binding</keyword>
<keyword evidence="4" id="KW-0175">Coiled coil</keyword>
<dbReference type="AlphaFoldDB" id="A0A0G1XGX9"/>
<dbReference type="FunFam" id="3.40.50.300:FF:000011">
    <property type="entry name" value="Putative ABC transporter ATP-binding component"/>
    <property type="match status" value="1"/>
</dbReference>
<evidence type="ECO:0000259" key="5">
    <source>
        <dbReference type="PROSITE" id="PS50893"/>
    </source>
</evidence>
<accession>A0A0G1XGX9</accession>
<dbReference type="GO" id="GO:0016887">
    <property type="term" value="F:ATP hydrolysis activity"/>
    <property type="evidence" value="ECO:0007669"/>
    <property type="project" value="InterPro"/>
</dbReference>
<evidence type="ECO:0000256" key="1">
    <source>
        <dbReference type="ARBA" id="ARBA00022737"/>
    </source>
</evidence>
<dbReference type="PANTHER" id="PTHR19211:SF14">
    <property type="entry name" value="ATP-BINDING CASSETTE SUB-FAMILY F MEMBER 1"/>
    <property type="match status" value="1"/>
</dbReference>
<dbReference type="GO" id="GO:0005524">
    <property type="term" value="F:ATP binding"/>
    <property type="evidence" value="ECO:0007669"/>
    <property type="project" value="UniProtKB-KW"/>
</dbReference>
<feature type="domain" description="ABC transporter" evidence="5">
    <location>
        <begin position="5"/>
        <end position="216"/>
    </location>
</feature>
<dbReference type="InterPro" id="IPR027417">
    <property type="entry name" value="P-loop_NTPase"/>
</dbReference>
<dbReference type="SUPFAM" id="SSF52540">
    <property type="entry name" value="P-loop containing nucleoside triphosphate hydrolases"/>
    <property type="match status" value="2"/>
</dbReference>
<dbReference type="PROSITE" id="PS50893">
    <property type="entry name" value="ABC_TRANSPORTER_2"/>
    <property type="match status" value="2"/>
</dbReference>
<protein>
    <submittedName>
        <fullName evidence="6">Putative ABC transporter ATP-binding protein ybiT</fullName>
    </submittedName>
</protein>
<keyword evidence="2" id="KW-0547">Nucleotide-binding</keyword>
<name>A0A0G1XGX9_9BACT</name>
<feature type="domain" description="ABC transporter" evidence="5">
    <location>
        <begin position="283"/>
        <end position="498"/>
    </location>
</feature>
<sequence>MRPLLEIQHLTKTFSGRVIFSDANIVISDEQKTGVIGRNGAGKSTLFKMILGDEELDDGVIRHMPGVRIGYVEQHAEFPADETVIAFLMRSSGKEEWECAKMAGQFQLKRELLTTPAANLSGGYRMRVKLAAMLLADPNLLLLDEPTNYLDLATLLLLERLLRSYRGSMLVISHDREFLERTCTSTLEVDNGALTYFPGDVEAFLAYKQEQLAYQEKANKKILAQKAHLQEFVDRFRYKASKAAQAQSRLKAIARLHTIDIKGKSATARITLPKVESKQGSVLRVEKLAIGYGTTTVAQHILFDITRGEHVVILGNNGQGKTTLLKTLAGELKALDGKIAWWHNADIGYYAQHVEAALNPSDRVDSYLRRQAPPGSKEEDVLRMAGNFLFRRDDLEKTVSMLSGGEKARLCLAGILLHNHNVLILDEPTNHLDFETSETLAMALADYGGTIVFVSHSRTFVNAVATKILEVKDGTVRQYPRTYEEYVASLEDVLDADVAGDAKNIKAPGADEEARQRYRMELKELNRQANAHEKRVATLDKRKSELLQYFFDNPTDYAPDKNRELQEVTELMKQEEEQWMKALEKLEQLQS</sequence>
<dbReference type="Pfam" id="PF00005">
    <property type="entry name" value="ABC_tran"/>
    <property type="match status" value="2"/>
</dbReference>
<dbReference type="Proteomes" id="UP000034846">
    <property type="component" value="Unassembled WGS sequence"/>
</dbReference>
<evidence type="ECO:0000313" key="6">
    <source>
        <dbReference type="EMBL" id="KKW30191.1"/>
    </source>
</evidence>
<gene>
    <name evidence="6" type="ORF">UY72_C0019G0008</name>
</gene>
<dbReference type="CDD" id="cd03221">
    <property type="entry name" value="ABCF_EF-3"/>
    <property type="match status" value="2"/>
</dbReference>
<dbReference type="PATRIC" id="fig|1618989.3.peg.332"/>
<dbReference type="Pfam" id="PF12848">
    <property type="entry name" value="ABC_tran_Xtn"/>
    <property type="match status" value="1"/>
</dbReference>
<dbReference type="SMART" id="SM00382">
    <property type="entry name" value="AAA"/>
    <property type="match status" value="2"/>
</dbReference>
<keyword evidence="1" id="KW-0677">Repeat</keyword>
<evidence type="ECO:0000256" key="4">
    <source>
        <dbReference type="SAM" id="Coils"/>
    </source>
</evidence>
<dbReference type="InterPro" id="IPR032781">
    <property type="entry name" value="ABC_tran_Xtn"/>
</dbReference>
<evidence type="ECO:0000256" key="2">
    <source>
        <dbReference type="ARBA" id="ARBA00022741"/>
    </source>
</evidence>
<dbReference type="Gene3D" id="3.40.50.300">
    <property type="entry name" value="P-loop containing nucleotide triphosphate hydrolases"/>
    <property type="match status" value="2"/>
</dbReference>
<dbReference type="EMBL" id="LCRD01000019">
    <property type="protein sequence ID" value="KKW30191.1"/>
    <property type="molecule type" value="Genomic_DNA"/>
</dbReference>
<feature type="coiled-coil region" evidence="4">
    <location>
        <begin position="515"/>
        <end position="589"/>
    </location>
</feature>
<proteinExistence type="predicted"/>
<comment type="caution">
    <text evidence="6">The sequence shown here is derived from an EMBL/GenBank/DDBJ whole genome shotgun (WGS) entry which is preliminary data.</text>
</comment>
<reference evidence="6 7" key="1">
    <citation type="journal article" date="2015" name="Nature">
        <title>rRNA introns, odd ribosomes, and small enigmatic genomes across a large radiation of phyla.</title>
        <authorList>
            <person name="Brown C.T."/>
            <person name="Hug L.A."/>
            <person name="Thomas B.C."/>
            <person name="Sharon I."/>
            <person name="Castelle C.J."/>
            <person name="Singh A."/>
            <person name="Wilkins M.J."/>
            <person name="Williams K.H."/>
            <person name="Banfield J.F."/>
        </authorList>
    </citation>
    <scope>NUCLEOTIDE SEQUENCE [LARGE SCALE GENOMIC DNA]</scope>
</reference>
<dbReference type="PROSITE" id="PS00211">
    <property type="entry name" value="ABC_TRANSPORTER_1"/>
    <property type="match status" value="1"/>
</dbReference>